<evidence type="ECO:0000313" key="3">
    <source>
        <dbReference type="Proteomes" id="UP000001940"/>
    </source>
</evidence>
<dbReference type="Proteomes" id="UP000001940">
    <property type="component" value="Chromosome II"/>
</dbReference>
<organism evidence="2 3">
    <name type="scientific">Caenorhabditis elegans</name>
    <dbReference type="NCBI Taxonomy" id="6239"/>
    <lineage>
        <taxon>Eukaryota</taxon>
        <taxon>Metazoa</taxon>
        <taxon>Ecdysozoa</taxon>
        <taxon>Nematoda</taxon>
        <taxon>Chromadorea</taxon>
        <taxon>Rhabditida</taxon>
        <taxon>Rhabditina</taxon>
        <taxon>Rhabditomorpha</taxon>
        <taxon>Rhabditoidea</taxon>
        <taxon>Rhabditidae</taxon>
        <taxon>Peloderinae</taxon>
        <taxon>Caenorhabditis</taxon>
    </lineage>
</organism>
<dbReference type="FunCoup" id="A3QM99">
    <property type="interactions" value="175"/>
</dbReference>
<dbReference type="CTD" id="174873"/>
<dbReference type="InParanoid" id="A3QM99"/>
<keyword evidence="3" id="KW-1185">Reference proteome</keyword>
<feature type="region of interest" description="Disordered" evidence="1">
    <location>
        <begin position="35"/>
        <end position="75"/>
    </location>
</feature>
<dbReference type="PaxDb" id="6239-C50E10.1"/>
<name>A3QM99_CAEEL</name>
<gene>
    <name evidence="2 4" type="ORF">C50E10.1</name>
    <name evidence="2" type="ORF">CELE_C50E10.1</name>
</gene>
<dbReference type="STRING" id="6239.C50E10.1.1"/>
<accession>A3QM99</accession>
<dbReference type="PIR" id="T33508">
    <property type="entry name" value="T33508"/>
</dbReference>
<reference evidence="2 3" key="1">
    <citation type="journal article" date="1998" name="Science">
        <title>Genome sequence of the nematode C. elegans: a platform for investigating biology.</title>
        <authorList>
            <consortium name="The C. elegans sequencing consortium"/>
            <person name="Sulson J.E."/>
            <person name="Waterston R."/>
        </authorList>
    </citation>
    <scope>NUCLEOTIDE SEQUENCE [LARGE SCALE GENOMIC DNA]</scope>
    <source>
        <strain evidence="2 3">Bristol N2</strain>
    </source>
</reference>
<dbReference type="PIR" id="G88336">
    <property type="entry name" value="G88336"/>
</dbReference>
<dbReference type="EMBL" id="BX284602">
    <property type="protein sequence ID" value="CAM36331.1"/>
    <property type="molecule type" value="Genomic_DNA"/>
</dbReference>
<dbReference type="HOGENOM" id="CLU_2028788_0_0_1"/>
<evidence type="ECO:0000313" key="4">
    <source>
        <dbReference type="WormBase" id="C50E10.1"/>
    </source>
</evidence>
<dbReference type="WormBase" id="C50E10.1">
    <property type="protein sequence ID" value="CE28141"/>
    <property type="gene ID" value="WBGene00016825"/>
</dbReference>
<sequence>MDMDKRSSDLEAALRIVLQQTLNIVLQAQEKLPEANVVPSTPPTSPSTDIGEQMASFWNIPSPNPPATSATSSTSPEEEIPCICFNCWGNVAAAANSKTWKSPNQADFRSAAAPLTEEKSHA</sequence>
<dbReference type="GeneID" id="174873"/>
<dbReference type="Bgee" id="WBGene00016825">
    <property type="expression patterns" value="Expressed in material anatomical entity and 3 other cell types or tissues"/>
</dbReference>
<protein>
    <submittedName>
        <fullName evidence="2">Dof-type domain-containing protein</fullName>
    </submittedName>
</protein>
<dbReference type="RefSeq" id="NP_496611.1">
    <property type="nucleotide sequence ID" value="NM_064210.5"/>
</dbReference>
<dbReference type="AlphaFoldDB" id="A3QM99"/>
<evidence type="ECO:0000313" key="2">
    <source>
        <dbReference type="EMBL" id="CAM36331.1"/>
    </source>
</evidence>
<evidence type="ECO:0000256" key="1">
    <source>
        <dbReference type="SAM" id="MobiDB-lite"/>
    </source>
</evidence>
<proteinExistence type="predicted"/>
<dbReference type="UCSC" id="C50E10.1">
    <property type="organism name" value="c. elegans"/>
</dbReference>
<feature type="region of interest" description="Disordered" evidence="1">
    <location>
        <begin position="97"/>
        <end position="122"/>
    </location>
</feature>
<dbReference type="AGR" id="WB:WBGene00016825"/>
<dbReference type="KEGG" id="cel:CELE_C50E10.1"/>
<feature type="compositionally biased region" description="Polar residues" evidence="1">
    <location>
        <begin position="97"/>
        <end position="107"/>
    </location>
</feature>